<evidence type="ECO:0000256" key="6">
    <source>
        <dbReference type="PROSITE-ProRule" id="PRU10141"/>
    </source>
</evidence>
<keyword evidence="1" id="KW-0723">Serine/threonine-protein kinase</keyword>
<dbReference type="Gene3D" id="1.10.510.10">
    <property type="entry name" value="Transferase(Phosphotransferase) domain 1"/>
    <property type="match status" value="1"/>
</dbReference>
<dbReference type="InterPro" id="IPR011009">
    <property type="entry name" value="Kinase-like_dom_sf"/>
</dbReference>
<sequence>MGYFSCNAESAIATCDPYNWDSYRKGRKNKNQTKPIKIREFSYTELVKATNTFSAETFLGKGSHGTVYKAFLDQGKLIAAVKKTTHQINSCNSYNSNCSTVPPEDNEIEILSRVQHPRLVNLLGFCVDPTGRKLLVVEYMPNGSLYDLLHSSSRPPGWTKRVQFALQIAKAVQALHASNPPVIHRDIKSSNVLIDEHCKARLGDFGLALRGHVEDVHVKCTPPAGTLGYLDPAYLAPGDLSAKSDVFSFGILLLEIISGRNAIDVNYSPPSVVNWAVPLIKKGNLGAICDNRLASMPDPVVIRNLSVLAARCVRSTAEKRPGMAEVVEGLKIVGRRIHAPLIWNHLRRRVRRVEEVDRVVDRSEEVVSVNAHKTVRVGGRRNRKVSSVSRAEYGSETIGSVGDRVMRSKSIGSLGEIKMGSDYFRRKPGGVAVKMPVVKLSKSRSMGVLQSPRLVHYKKRGFVFEFGTESDSRENDVAPVPHLFNEKLERQIQEKPLVSKN</sequence>
<keyword evidence="3 6" id="KW-0547">Nucleotide-binding</keyword>
<dbReference type="OrthoDB" id="4062651at2759"/>
<reference evidence="8 9" key="1">
    <citation type="submission" date="2020-10" db="EMBL/GenBank/DDBJ databases">
        <title>Plant Genome Project.</title>
        <authorList>
            <person name="Zhang R.-G."/>
        </authorList>
    </citation>
    <scope>NUCLEOTIDE SEQUENCE [LARGE SCALE GENOMIC DNA]</scope>
    <source>
        <strain evidence="8">FAFU-HL-1</strain>
        <tissue evidence="8">Leaf</tissue>
    </source>
</reference>
<organism evidence="8 9">
    <name type="scientific">Salix dunnii</name>
    <dbReference type="NCBI Taxonomy" id="1413687"/>
    <lineage>
        <taxon>Eukaryota</taxon>
        <taxon>Viridiplantae</taxon>
        <taxon>Streptophyta</taxon>
        <taxon>Embryophyta</taxon>
        <taxon>Tracheophyta</taxon>
        <taxon>Spermatophyta</taxon>
        <taxon>Magnoliopsida</taxon>
        <taxon>eudicotyledons</taxon>
        <taxon>Gunneridae</taxon>
        <taxon>Pentapetalae</taxon>
        <taxon>rosids</taxon>
        <taxon>fabids</taxon>
        <taxon>Malpighiales</taxon>
        <taxon>Salicaceae</taxon>
        <taxon>Saliceae</taxon>
        <taxon>Salix</taxon>
    </lineage>
</organism>
<keyword evidence="9" id="KW-1185">Reference proteome</keyword>
<keyword evidence="5 6" id="KW-0067">ATP-binding</keyword>
<dbReference type="InterPro" id="IPR001245">
    <property type="entry name" value="Ser-Thr/Tyr_kinase_cat_dom"/>
</dbReference>
<gene>
    <name evidence="8" type="ORF">SADUNF_Sadunf05G0113600</name>
</gene>
<accession>A0A835K820</accession>
<comment type="caution">
    <text evidence="8">The sequence shown here is derived from an EMBL/GenBank/DDBJ whole genome shotgun (WGS) entry which is preliminary data.</text>
</comment>
<evidence type="ECO:0000256" key="3">
    <source>
        <dbReference type="ARBA" id="ARBA00022741"/>
    </source>
</evidence>
<evidence type="ECO:0000259" key="7">
    <source>
        <dbReference type="PROSITE" id="PS50011"/>
    </source>
</evidence>
<evidence type="ECO:0000256" key="1">
    <source>
        <dbReference type="ARBA" id="ARBA00022527"/>
    </source>
</evidence>
<feature type="binding site" evidence="6">
    <location>
        <position position="83"/>
    </location>
    <ligand>
        <name>ATP</name>
        <dbReference type="ChEBI" id="CHEBI:30616"/>
    </ligand>
</feature>
<evidence type="ECO:0000256" key="4">
    <source>
        <dbReference type="ARBA" id="ARBA00022777"/>
    </source>
</evidence>
<dbReference type="GO" id="GO:0005886">
    <property type="term" value="C:plasma membrane"/>
    <property type="evidence" value="ECO:0007669"/>
    <property type="project" value="TreeGrafter"/>
</dbReference>
<dbReference type="PANTHER" id="PTHR27001">
    <property type="entry name" value="OS01G0253100 PROTEIN"/>
    <property type="match status" value="1"/>
</dbReference>
<dbReference type="GO" id="GO:0004674">
    <property type="term" value="F:protein serine/threonine kinase activity"/>
    <property type="evidence" value="ECO:0007669"/>
    <property type="project" value="UniProtKB-KW"/>
</dbReference>
<dbReference type="PROSITE" id="PS00108">
    <property type="entry name" value="PROTEIN_KINASE_ST"/>
    <property type="match status" value="1"/>
</dbReference>
<evidence type="ECO:0000313" key="9">
    <source>
        <dbReference type="Proteomes" id="UP000657918"/>
    </source>
</evidence>
<proteinExistence type="predicted"/>
<dbReference type="SUPFAM" id="SSF56112">
    <property type="entry name" value="Protein kinase-like (PK-like)"/>
    <property type="match status" value="1"/>
</dbReference>
<name>A0A835K820_9ROSI</name>
<dbReference type="PROSITE" id="PS50011">
    <property type="entry name" value="PROTEIN_KINASE_DOM"/>
    <property type="match status" value="1"/>
</dbReference>
<dbReference type="Pfam" id="PF07714">
    <property type="entry name" value="PK_Tyr_Ser-Thr"/>
    <property type="match status" value="1"/>
</dbReference>
<dbReference type="SMART" id="SM00220">
    <property type="entry name" value="S_TKc"/>
    <property type="match status" value="1"/>
</dbReference>
<keyword evidence="2" id="KW-0808">Transferase</keyword>
<protein>
    <recommendedName>
        <fullName evidence="7">Protein kinase domain-containing protein</fullName>
    </recommendedName>
</protein>
<dbReference type="AlphaFoldDB" id="A0A835K820"/>
<evidence type="ECO:0000256" key="2">
    <source>
        <dbReference type="ARBA" id="ARBA00022679"/>
    </source>
</evidence>
<dbReference type="InterPro" id="IPR008271">
    <property type="entry name" value="Ser/Thr_kinase_AS"/>
</dbReference>
<dbReference type="PROSITE" id="PS00107">
    <property type="entry name" value="PROTEIN_KINASE_ATP"/>
    <property type="match status" value="1"/>
</dbReference>
<evidence type="ECO:0000256" key="5">
    <source>
        <dbReference type="ARBA" id="ARBA00022840"/>
    </source>
</evidence>
<dbReference type="FunFam" id="1.10.510.10:FF:000540">
    <property type="entry name" value="Serine/threonine-protein kinase-like protein"/>
    <property type="match status" value="1"/>
</dbReference>
<dbReference type="InterPro" id="IPR000719">
    <property type="entry name" value="Prot_kinase_dom"/>
</dbReference>
<dbReference type="GO" id="GO:0005524">
    <property type="term" value="F:ATP binding"/>
    <property type="evidence" value="ECO:0007669"/>
    <property type="project" value="UniProtKB-UniRule"/>
</dbReference>
<keyword evidence="4" id="KW-0418">Kinase</keyword>
<dbReference type="PANTHER" id="PTHR27001:SF213">
    <property type="entry name" value="PROTEIN KINASE DOMAIN-CONTAINING PROTEIN"/>
    <property type="match status" value="1"/>
</dbReference>
<dbReference type="Gene3D" id="3.30.200.20">
    <property type="entry name" value="Phosphorylase Kinase, domain 1"/>
    <property type="match status" value="1"/>
</dbReference>
<dbReference type="InterPro" id="IPR017441">
    <property type="entry name" value="Protein_kinase_ATP_BS"/>
</dbReference>
<feature type="domain" description="Protein kinase" evidence="7">
    <location>
        <begin position="53"/>
        <end position="341"/>
    </location>
</feature>
<evidence type="ECO:0000313" key="8">
    <source>
        <dbReference type="EMBL" id="KAF9682483.1"/>
    </source>
</evidence>
<dbReference type="EMBL" id="JADGMS010000005">
    <property type="protein sequence ID" value="KAF9682483.1"/>
    <property type="molecule type" value="Genomic_DNA"/>
</dbReference>
<dbReference type="Proteomes" id="UP000657918">
    <property type="component" value="Unassembled WGS sequence"/>
</dbReference>